<feature type="region of interest" description="Disordered" evidence="1">
    <location>
        <begin position="51"/>
        <end position="106"/>
    </location>
</feature>
<dbReference type="EMBL" id="OMOD01000007">
    <property type="protein sequence ID" value="SPF32299.1"/>
    <property type="molecule type" value="Genomic_DNA"/>
</dbReference>
<evidence type="ECO:0000313" key="2">
    <source>
        <dbReference type="EMBL" id="SPF32299.1"/>
    </source>
</evidence>
<evidence type="ECO:0000313" key="3">
    <source>
        <dbReference type="Proteomes" id="UP000238701"/>
    </source>
</evidence>
<proteinExistence type="predicted"/>
<dbReference type="AlphaFoldDB" id="A0A2U3JY83"/>
<sequence length="106" mass="11624">MLSVVASGRQPPDALITSVTQQQALFWTIILLNPGGACVQTATLAFGTERQQRFPNRTGERCPPGSRQVRAGSRDSLCTGRRYPSESATAQAHPVRRRTPSQRHHS</sequence>
<name>A0A2U3JY83_9BACT</name>
<reference evidence="3" key="1">
    <citation type="submission" date="2018-02" db="EMBL/GenBank/DDBJ databases">
        <authorList>
            <person name="Hausmann B."/>
        </authorList>
    </citation>
    <scope>NUCLEOTIDE SEQUENCE [LARGE SCALE GENOMIC DNA]</scope>
    <source>
        <strain evidence="3">Peat soil MAG SbA1</strain>
    </source>
</reference>
<accession>A0A2U3JY83</accession>
<organism evidence="2 3">
    <name type="scientific">Candidatus Sulfotelmatobacter kueseliae</name>
    <dbReference type="NCBI Taxonomy" id="2042962"/>
    <lineage>
        <taxon>Bacteria</taxon>
        <taxon>Pseudomonadati</taxon>
        <taxon>Acidobacteriota</taxon>
        <taxon>Terriglobia</taxon>
        <taxon>Terriglobales</taxon>
        <taxon>Candidatus Korobacteraceae</taxon>
        <taxon>Candidatus Sulfotelmatobacter</taxon>
    </lineage>
</organism>
<dbReference type="Proteomes" id="UP000238701">
    <property type="component" value="Unassembled WGS sequence"/>
</dbReference>
<gene>
    <name evidence="2" type="ORF">SBA1_1040067</name>
</gene>
<protein>
    <submittedName>
        <fullName evidence="2">Uncharacterized protein</fullName>
    </submittedName>
</protein>
<evidence type="ECO:0000256" key="1">
    <source>
        <dbReference type="SAM" id="MobiDB-lite"/>
    </source>
</evidence>
<feature type="compositionally biased region" description="Basic residues" evidence="1">
    <location>
        <begin position="94"/>
        <end position="106"/>
    </location>
</feature>